<proteinExistence type="predicted"/>
<sequence>MTTSHRVPLEVSFKHCDPAGIVFYPRYVEMLNDVVEHWFRHGLGCDFLTLHGPRGMAVPIANLEVDFKAPSVLGDTLLCQLTVQHVGKSSLHLQVDVFGNGLSTDAQIRLSAKLTLVFVGMKEKRPIAIPSDLREVIGTYLVERKTKDMPSSRTGGCPDHP</sequence>
<dbReference type="GO" id="GO:0016787">
    <property type="term" value="F:hydrolase activity"/>
    <property type="evidence" value="ECO:0007669"/>
    <property type="project" value="UniProtKB-KW"/>
</dbReference>
<organism evidence="1 2">
    <name type="scientific">Hydrogenophaga atypica</name>
    <dbReference type="NCBI Taxonomy" id="249409"/>
    <lineage>
        <taxon>Bacteria</taxon>
        <taxon>Pseudomonadati</taxon>
        <taxon>Pseudomonadota</taxon>
        <taxon>Betaproteobacteria</taxon>
        <taxon>Burkholderiales</taxon>
        <taxon>Comamonadaceae</taxon>
        <taxon>Hydrogenophaga</taxon>
    </lineage>
</organism>
<dbReference type="Proteomes" id="UP001596501">
    <property type="component" value="Unassembled WGS sequence"/>
</dbReference>
<dbReference type="SUPFAM" id="SSF54637">
    <property type="entry name" value="Thioesterase/thiol ester dehydrase-isomerase"/>
    <property type="match status" value="1"/>
</dbReference>
<dbReference type="EC" id="3.1.2.-" evidence="1"/>
<comment type="caution">
    <text evidence="1">The sequence shown here is derived from an EMBL/GenBank/DDBJ whole genome shotgun (WGS) entry which is preliminary data.</text>
</comment>
<gene>
    <name evidence="1" type="ORF">ACFQPB_20710</name>
</gene>
<dbReference type="CDD" id="cd00586">
    <property type="entry name" value="4HBT"/>
    <property type="match status" value="1"/>
</dbReference>
<dbReference type="InterPro" id="IPR029069">
    <property type="entry name" value="HotDog_dom_sf"/>
</dbReference>
<dbReference type="PANTHER" id="PTHR31793">
    <property type="entry name" value="4-HYDROXYBENZOYL-COA THIOESTERASE FAMILY MEMBER"/>
    <property type="match status" value="1"/>
</dbReference>
<protein>
    <submittedName>
        <fullName evidence="1">Acyl-CoA thioesterase</fullName>
        <ecNumber evidence="1">3.1.2.-</ecNumber>
    </submittedName>
</protein>
<evidence type="ECO:0000313" key="1">
    <source>
        <dbReference type="EMBL" id="MFC7411292.1"/>
    </source>
</evidence>
<accession>A0ABW2QSF9</accession>
<keyword evidence="2" id="KW-1185">Reference proteome</keyword>
<dbReference type="EMBL" id="JBHTCA010000028">
    <property type="protein sequence ID" value="MFC7411292.1"/>
    <property type="molecule type" value="Genomic_DNA"/>
</dbReference>
<dbReference type="RefSeq" id="WP_382227498.1">
    <property type="nucleotide sequence ID" value="NZ_JBHTCA010000028.1"/>
</dbReference>
<reference evidence="2" key="1">
    <citation type="journal article" date="2019" name="Int. J. Syst. Evol. Microbiol.">
        <title>The Global Catalogue of Microorganisms (GCM) 10K type strain sequencing project: providing services to taxonomists for standard genome sequencing and annotation.</title>
        <authorList>
            <consortium name="The Broad Institute Genomics Platform"/>
            <consortium name="The Broad Institute Genome Sequencing Center for Infectious Disease"/>
            <person name="Wu L."/>
            <person name="Ma J."/>
        </authorList>
    </citation>
    <scope>NUCLEOTIDE SEQUENCE [LARGE SCALE GENOMIC DNA]</scope>
    <source>
        <strain evidence="2">CGMCC 1.12371</strain>
    </source>
</reference>
<dbReference type="Gene3D" id="3.10.129.10">
    <property type="entry name" value="Hotdog Thioesterase"/>
    <property type="match status" value="1"/>
</dbReference>
<keyword evidence="1" id="KW-0378">Hydrolase</keyword>
<dbReference type="Pfam" id="PF13279">
    <property type="entry name" value="4HBT_2"/>
    <property type="match status" value="1"/>
</dbReference>
<name>A0ABW2QSF9_9BURK</name>
<dbReference type="InterPro" id="IPR050563">
    <property type="entry name" value="4-hydroxybenzoyl-CoA_TE"/>
</dbReference>
<evidence type="ECO:0000313" key="2">
    <source>
        <dbReference type="Proteomes" id="UP001596501"/>
    </source>
</evidence>
<dbReference type="PANTHER" id="PTHR31793:SF24">
    <property type="entry name" value="LONG-CHAIN ACYL-COA THIOESTERASE FADM"/>
    <property type="match status" value="1"/>
</dbReference>